<dbReference type="InterPro" id="IPR036477">
    <property type="entry name" value="Formyl_transf_N_sf"/>
</dbReference>
<dbReference type="CDD" id="cd08645">
    <property type="entry name" value="FMT_core_GART"/>
    <property type="match status" value="1"/>
</dbReference>
<dbReference type="AlphaFoldDB" id="A0A3Q9BLV2"/>
<dbReference type="Proteomes" id="UP000273326">
    <property type="component" value="Chromosome"/>
</dbReference>
<name>A0A3Q9BLV2_9LACT</name>
<sequence>MRLALFASGNGSNVESIIQAIIEGRIDASVACVFSDNPHAYVIERAKKYEIPYFVCSPRQCASRNKWEELILSFLEEQKVDWIILAGFMRIISEPILKRYPRRIINIHPSLLPDFPGKQSIVDVFEAKVKETGVTVHYVDRGIDTGPIIAQEKLSIERNWDLPTLERKIHQIEHQLYPKVIQEVIQKERFNS</sequence>
<feature type="active site" description="Proton donor" evidence="4">
    <location>
        <position position="108"/>
    </location>
</feature>
<dbReference type="KEGG" id="jeh:EJN90_12275"/>
<evidence type="ECO:0000313" key="7">
    <source>
        <dbReference type="Proteomes" id="UP000273326"/>
    </source>
</evidence>
<dbReference type="EC" id="2.1.2.2" evidence="4"/>
<evidence type="ECO:0000256" key="1">
    <source>
        <dbReference type="ARBA" id="ARBA00005054"/>
    </source>
</evidence>
<reference evidence="7" key="1">
    <citation type="submission" date="2018-12" db="EMBL/GenBank/DDBJ databases">
        <title>Complete genome sequencing of Jeotgalibaca sp. H21T32.</title>
        <authorList>
            <person name="Bae J.-W."/>
            <person name="Lee S.-Y."/>
        </authorList>
    </citation>
    <scope>NUCLEOTIDE SEQUENCE [LARGE SCALE GENOMIC DNA]</scope>
    <source>
        <strain evidence="7">H21T32</strain>
    </source>
</reference>
<keyword evidence="3 4" id="KW-0658">Purine biosynthesis</keyword>
<comment type="catalytic activity">
    <reaction evidence="4">
        <text>N(1)-(5-phospho-beta-D-ribosyl)glycinamide + (6R)-10-formyltetrahydrofolate = N(2)-formyl-N(1)-(5-phospho-beta-D-ribosyl)glycinamide + (6S)-5,6,7,8-tetrahydrofolate + H(+)</text>
        <dbReference type="Rhea" id="RHEA:15053"/>
        <dbReference type="ChEBI" id="CHEBI:15378"/>
        <dbReference type="ChEBI" id="CHEBI:57453"/>
        <dbReference type="ChEBI" id="CHEBI:143788"/>
        <dbReference type="ChEBI" id="CHEBI:147286"/>
        <dbReference type="ChEBI" id="CHEBI:195366"/>
        <dbReference type="EC" id="2.1.2.2"/>
    </reaction>
</comment>
<dbReference type="OrthoDB" id="9806170at2"/>
<gene>
    <name evidence="4 6" type="primary">purN</name>
    <name evidence="6" type="ORF">EJN90_12275</name>
</gene>
<proteinExistence type="inferred from homology"/>
<dbReference type="Gene3D" id="3.40.50.170">
    <property type="entry name" value="Formyl transferase, N-terminal domain"/>
    <property type="match status" value="1"/>
</dbReference>
<dbReference type="RefSeq" id="WP_126111666.1">
    <property type="nucleotide sequence ID" value="NZ_CP034465.1"/>
</dbReference>
<keyword evidence="2 4" id="KW-0808">Transferase</keyword>
<evidence type="ECO:0000256" key="3">
    <source>
        <dbReference type="ARBA" id="ARBA00022755"/>
    </source>
</evidence>
<evidence type="ECO:0000259" key="5">
    <source>
        <dbReference type="Pfam" id="PF00551"/>
    </source>
</evidence>
<dbReference type="PANTHER" id="PTHR43369">
    <property type="entry name" value="PHOSPHORIBOSYLGLYCINAMIDE FORMYLTRANSFERASE"/>
    <property type="match status" value="1"/>
</dbReference>
<dbReference type="GO" id="GO:0004644">
    <property type="term" value="F:phosphoribosylglycinamide formyltransferase activity"/>
    <property type="evidence" value="ECO:0007669"/>
    <property type="project" value="UniProtKB-UniRule"/>
</dbReference>
<dbReference type="NCBIfam" id="TIGR00639">
    <property type="entry name" value="PurN"/>
    <property type="match status" value="1"/>
</dbReference>
<evidence type="ECO:0000256" key="4">
    <source>
        <dbReference type="HAMAP-Rule" id="MF_01930"/>
    </source>
</evidence>
<comment type="pathway">
    <text evidence="1 4">Purine metabolism; IMP biosynthesis via de novo pathway; N(2)-formyl-N(1)-(5-phospho-D-ribosyl)glycinamide from N(1)-(5-phospho-D-ribosyl)glycinamide (10-formyl THF route): step 1/1.</text>
</comment>
<dbReference type="UniPathway" id="UPA00074">
    <property type="reaction ID" value="UER00126"/>
</dbReference>
<keyword evidence="7" id="KW-1185">Reference proteome</keyword>
<accession>A0A3Q9BLV2</accession>
<evidence type="ECO:0000256" key="2">
    <source>
        <dbReference type="ARBA" id="ARBA00022679"/>
    </source>
</evidence>
<feature type="domain" description="Formyl transferase N-terminal" evidence="5">
    <location>
        <begin position="1"/>
        <end position="181"/>
    </location>
</feature>
<evidence type="ECO:0000313" key="6">
    <source>
        <dbReference type="EMBL" id="AZP05355.1"/>
    </source>
</evidence>
<feature type="binding site" evidence="4">
    <location>
        <begin position="89"/>
        <end position="92"/>
    </location>
    <ligand>
        <name>(6R)-10-formyltetrahydrofolate</name>
        <dbReference type="ChEBI" id="CHEBI:195366"/>
    </ligand>
</feature>
<dbReference type="SUPFAM" id="SSF53328">
    <property type="entry name" value="Formyltransferase"/>
    <property type="match status" value="1"/>
</dbReference>
<dbReference type="Pfam" id="PF00551">
    <property type="entry name" value="Formyl_trans_N"/>
    <property type="match status" value="1"/>
</dbReference>
<dbReference type="InterPro" id="IPR004607">
    <property type="entry name" value="GART"/>
</dbReference>
<feature type="binding site" evidence="4">
    <location>
        <position position="106"/>
    </location>
    <ligand>
        <name>(6R)-10-formyltetrahydrofolate</name>
        <dbReference type="ChEBI" id="CHEBI:195366"/>
    </ligand>
</feature>
<organism evidence="6 7">
    <name type="scientific">Jeotgalibaca ciconiae</name>
    <dbReference type="NCBI Taxonomy" id="2496265"/>
    <lineage>
        <taxon>Bacteria</taxon>
        <taxon>Bacillati</taxon>
        <taxon>Bacillota</taxon>
        <taxon>Bacilli</taxon>
        <taxon>Lactobacillales</taxon>
        <taxon>Carnobacteriaceae</taxon>
        <taxon>Jeotgalibaca</taxon>
    </lineage>
</organism>
<dbReference type="HAMAP" id="MF_01930">
    <property type="entry name" value="PurN"/>
    <property type="match status" value="1"/>
</dbReference>
<dbReference type="GO" id="GO:0006189">
    <property type="term" value="P:'de novo' IMP biosynthetic process"/>
    <property type="evidence" value="ECO:0007669"/>
    <property type="project" value="UniProtKB-UniRule"/>
</dbReference>
<feature type="site" description="Raises pKa of active site His" evidence="4">
    <location>
        <position position="144"/>
    </location>
</feature>
<comment type="function">
    <text evidence="4">Catalyzes the transfer of a formyl group from 10-formyltetrahydrofolate to 5-phospho-ribosyl-glycinamide (GAR), producing 5-phospho-ribosyl-N-formylglycinamide (FGAR) and tetrahydrofolate.</text>
</comment>
<protein>
    <recommendedName>
        <fullName evidence="4">Phosphoribosylglycinamide formyltransferase</fullName>
        <ecNumber evidence="4">2.1.2.2</ecNumber>
    </recommendedName>
    <alternativeName>
        <fullName evidence="4">5'-phosphoribosylglycinamide transformylase</fullName>
    </alternativeName>
    <alternativeName>
        <fullName evidence="4">GAR transformylase</fullName>
        <shortName evidence="4">GART</shortName>
    </alternativeName>
</protein>
<feature type="binding site" evidence="4">
    <location>
        <position position="64"/>
    </location>
    <ligand>
        <name>(6R)-10-formyltetrahydrofolate</name>
        <dbReference type="ChEBI" id="CHEBI:195366"/>
    </ligand>
</feature>
<feature type="binding site" evidence="4">
    <location>
        <begin position="11"/>
        <end position="13"/>
    </location>
    <ligand>
        <name>N(1)-(5-phospho-beta-D-ribosyl)glycinamide</name>
        <dbReference type="ChEBI" id="CHEBI:143788"/>
    </ligand>
</feature>
<dbReference type="PANTHER" id="PTHR43369:SF2">
    <property type="entry name" value="PHOSPHORIBOSYLGLYCINAMIDE FORMYLTRANSFERASE"/>
    <property type="match status" value="1"/>
</dbReference>
<dbReference type="InterPro" id="IPR002376">
    <property type="entry name" value="Formyl_transf_N"/>
</dbReference>
<dbReference type="EMBL" id="CP034465">
    <property type="protein sequence ID" value="AZP05355.1"/>
    <property type="molecule type" value="Genomic_DNA"/>
</dbReference>
<dbReference type="GO" id="GO:0005829">
    <property type="term" value="C:cytosol"/>
    <property type="evidence" value="ECO:0007669"/>
    <property type="project" value="TreeGrafter"/>
</dbReference>
<comment type="similarity">
    <text evidence="4">Belongs to the GART family.</text>
</comment>